<evidence type="ECO:0000256" key="2">
    <source>
        <dbReference type="ARBA" id="ARBA00004496"/>
    </source>
</evidence>
<name>A0A378I1G3_9GAMM</name>
<evidence type="ECO:0000256" key="13">
    <source>
        <dbReference type="PROSITE-ProRule" id="PRU10137"/>
    </source>
</evidence>
<evidence type="ECO:0000256" key="7">
    <source>
        <dbReference type="ARBA" id="ARBA00022490"/>
    </source>
</evidence>
<dbReference type="PANTHER" id="PTHR43722">
    <property type="entry name" value="PROLINE IMINOPEPTIDASE"/>
    <property type="match status" value="1"/>
</dbReference>
<evidence type="ECO:0000256" key="4">
    <source>
        <dbReference type="ARBA" id="ARBA00012568"/>
    </source>
</evidence>
<evidence type="ECO:0000256" key="3">
    <source>
        <dbReference type="ARBA" id="ARBA00010088"/>
    </source>
</evidence>
<dbReference type="NCBIfam" id="TIGR01249">
    <property type="entry name" value="pro_imino_pep_1"/>
    <property type="match status" value="1"/>
</dbReference>
<dbReference type="Pfam" id="PF00561">
    <property type="entry name" value="Abhydrolase_1"/>
    <property type="match status" value="1"/>
</dbReference>
<dbReference type="EMBL" id="UGNV01000001">
    <property type="protein sequence ID" value="STX28571.1"/>
    <property type="molecule type" value="Genomic_DNA"/>
</dbReference>
<evidence type="ECO:0000256" key="8">
    <source>
        <dbReference type="ARBA" id="ARBA00022670"/>
    </source>
</evidence>
<dbReference type="GO" id="GO:0006508">
    <property type="term" value="P:proteolysis"/>
    <property type="evidence" value="ECO:0007669"/>
    <property type="project" value="UniProtKB-KW"/>
</dbReference>
<evidence type="ECO:0000313" key="17">
    <source>
        <dbReference type="Proteomes" id="UP000254968"/>
    </source>
</evidence>
<dbReference type="Gene3D" id="3.40.50.1820">
    <property type="entry name" value="alpha/beta hydrolase"/>
    <property type="match status" value="1"/>
</dbReference>
<dbReference type="PANTHER" id="PTHR43722:SF1">
    <property type="entry name" value="PROLINE IMINOPEPTIDASE"/>
    <property type="match status" value="1"/>
</dbReference>
<dbReference type="GO" id="GO:0004177">
    <property type="term" value="F:aminopeptidase activity"/>
    <property type="evidence" value="ECO:0007669"/>
    <property type="project" value="UniProtKB-UniRule"/>
</dbReference>
<dbReference type="GO" id="GO:0000150">
    <property type="term" value="F:DNA strand exchange activity"/>
    <property type="evidence" value="ECO:0007669"/>
    <property type="project" value="InterPro"/>
</dbReference>
<dbReference type="InterPro" id="IPR006118">
    <property type="entry name" value="Recombinase_CS"/>
</dbReference>
<accession>A0A378I1G3</accession>
<feature type="active site" description="O-(5'-phospho-DNA)-serine intermediate" evidence="13">
    <location>
        <position position="25"/>
    </location>
</feature>
<evidence type="ECO:0000256" key="5">
    <source>
        <dbReference type="ARBA" id="ARBA00021843"/>
    </source>
</evidence>
<keyword evidence="9 11" id="KW-0378">Hydrolase</keyword>
<evidence type="ECO:0000256" key="14">
    <source>
        <dbReference type="RuleBase" id="RU003421"/>
    </source>
</evidence>
<reference evidence="16 17" key="1">
    <citation type="submission" date="2018-06" db="EMBL/GenBank/DDBJ databases">
        <authorList>
            <consortium name="Pathogen Informatics"/>
            <person name="Doyle S."/>
        </authorList>
    </citation>
    <scope>NUCLEOTIDE SEQUENCE [LARGE SCALE GENOMIC DNA]</scope>
    <source>
        <strain evidence="16 17">NCTC13315</strain>
    </source>
</reference>
<dbReference type="Proteomes" id="UP000254968">
    <property type="component" value="Unassembled WGS sequence"/>
</dbReference>
<evidence type="ECO:0000256" key="12">
    <source>
        <dbReference type="PIRSR" id="PIRSR006431-1"/>
    </source>
</evidence>
<dbReference type="OrthoDB" id="9796770at2"/>
<comment type="subcellular location">
    <subcellularLocation>
        <location evidence="2 11">Cytoplasm</location>
    </subcellularLocation>
</comment>
<dbReference type="InterPro" id="IPR005944">
    <property type="entry name" value="Pro_iminopeptidase"/>
</dbReference>
<proteinExistence type="inferred from homology"/>
<keyword evidence="7 11" id="KW-0963">Cytoplasm</keyword>
<evidence type="ECO:0000256" key="1">
    <source>
        <dbReference type="ARBA" id="ARBA00001585"/>
    </source>
</evidence>
<evidence type="ECO:0000256" key="10">
    <source>
        <dbReference type="ARBA" id="ARBA00029605"/>
    </source>
</evidence>
<gene>
    <name evidence="16" type="primary">pip_1</name>
    <name evidence="16" type="ORF">NCTC13315_01101</name>
</gene>
<evidence type="ECO:0000256" key="11">
    <source>
        <dbReference type="PIRNR" id="PIRNR006431"/>
    </source>
</evidence>
<evidence type="ECO:0000256" key="6">
    <source>
        <dbReference type="ARBA" id="ARBA00022438"/>
    </source>
</evidence>
<protein>
    <recommendedName>
        <fullName evidence="5 11">Proline iminopeptidase</fullName>
        <shortName evidence="11">PIP</shortName>
        <ecNumber evidence="4 11">3.4.11.5</ecNumber>
    </recommendedName>
    <alternativeName>
        <fullName evidence="10 11">Prolyl aminopeptidase</fullName>
    </alternativeName>
</protein>
<comment type="catalytic activity">
    <reaction evidence="1 11 14">
        <text>Release of N-terminal proline from a peptide.</text>
        <dbReference type="EC" id="3.4.11.5"/>
    </reaction>
</comment>
<evidence type="ECO:0000313" key="16">
    <source>
        <dbReference type="EMBL" id="STX28571.1"/>
    </source>
</evidence>
<feature type="domain" description="AB hydrolase-1" evidence="15">
    <location>
        <begin position="42"/>
        <end position="304"/>
    </location>
</feature>
<dbReference type="PRINTS" id="PR00793">
    <property type="entry name" value="PROAMNOPTASE"/>
</dbReference>
<dbReference type="InterPro" id="IPR000073">
    <property type="entry name" value="AB_hydrolase_1"/>
</dbReference>
<dbReference type="PIRSF" id="PIRSF006431">
    <property type="entry name" value="Pept_S33"/>
    <property type="match status" value="1"/>
</dbReference>
<dbReference type="AlphaFoldDB" id="A0A378I1G3"/>
<sequence>MSKKNQPAYLFPSSKPFNEGYLRVSSLHQVWYAQYGNPQGIPVIVLHGGPGAGCNDNEMRFFDQTFWHVILLDQRATKRSTPFAEMKENNTQALIADLEKLREHLDIKKWLVFGGSWGSTLALTYGQAHPNKVIGFILRGIFLARAQEDKQLWYGMKDIFPDSWQEFNDFIMPANQNDLKAAYHDLVMHPKADIALPAARAFMKYDLSCSFLKTNKAQLDNLLTNDKLILGVARTFIHYSVNQFFLKENQILNNIDKINHLPLIIVQGRYDIITRPLTAYELHKAWPGSKLVFAQAAGHSAMEVNIAKQLVKATEQMKKSLRVNNELFESPAN</sequence>
<keyword evidence="6 11" id="KW-0031">Aminopeptidase</keyword>
<dbReference type="GO" id="GO:0005737">
    <property type="term" value="C:cytoplasm"/>
    <property type="evidence" value="ECO:0007669"/>
    <property type="project" value="UniProtKB-SubCell"/>
</dbReference>
<dbReference type="SUPFAM" id="SSF53474">
    <property type="entry name" value="alpha/beta-Hydrolases"/>
    <property type="match status" value="1"/>
</dbReference>
<evidence type="ECO:0000259" key="15">
    <source>
        <dbReference type="Pfam" id="PF00561"/>
    </source>
</evidence>
<organism evidence="16 17">
    <name type="scientific">Legionella beliardensis</name>
    <dbReference type="NCBI Taxonomy" id="91822"/>
    <lineage>
        <taxon>Bacteria</taxon>
        <taxon>Pseudomonadati</taxon>
        <taxon>Pseudomonadota</taxon>
        <taxon>Gammaproteobacteria</taxon>
        <taxon>Legionellales</taxon>
        <taxon>Legionellaceae</taxon>
        <taxon>Legionella</taxon>
    </lineage>
</organism>
<comment type="similarity">
    <text evidence="3 11 14">Belongs to the peptidase S33 family.</text>
</comment>
<feature type="active site" description="Proton donor" evidence="12">
    <location>
        <position position="299"/>
    </location>
</feature>
<dbReference type="InterPro" id="IPR002410">
    <property type="entry name" value="Peptidase_S33"/>
</dbReference>
<feature type="active site" evidence="12">
    <location>
        <position position="271"/>
    </location>
</feature>
<keyword evidence="17" id="KW-1185">Reference proteome</keyword>
<dbReference type="PROSITE" id="PS00397">
    <property type="entry name" value="RECOMBINASES_1"/>
    <property type="match status" value="1"/>
</dbReference>
<dbReference type="InterPro" id="IPR029058">
    <property type="entry name" value="AB_hydrolase_fold"/>
</dbReference>
<evidence type="ECO:0000256" key="9">
    <source>
        <dbReference type="ARBA" id="ARBA00022801"/>
    </source>
</evidence>
<feature type="active site" description="Nucleophile" evidence="12">
    <location>
        <position position="116"/>
    </location>
</feature>
<dbReference type="EC" id="3.4.11.5" evidence="4 11"/>
<dbReference type="RefSeq" id="WP_115302307.1">
    <property type="nucleotide sequence ID" value="NZ_CAAAHO010000001.1"/>
</dbReference>
<keyword evidence="8 11" id="KW-0645">Protease</keyword>